<dbReference type="Pfam" id="PF08447">
    <property type="entry name" value="PAS_3"/>
    <property type="match status" value="2"/>
</dbReference>
<gene>
    <name evidence="8" type="ORF">EZ437_03210</name>
</gene>
<dbReference type="CDD" id="cd00130">
    <property type="entry name" value="PAS"/>
    <property type="match status" value="1"/>
</dbReference>
<dbReference type="InterPro" id="IPR000700">
    <property type="entry name" value="PAS-assoc_C"/>
</dbReference>
<evidence type="ECO:0000256" key="5">
    <source>
        <dbReference type="ARBA" id="ARBA00022777"/>
    </source>
</evidence>
<dbReference type="Gene3D" id="3.30.565.10">
    <property type="entry name" value="Histidine kinase-like ATPase, C-terminal domain"/>
    <property type="match status" value="1"/>
</dbReference>
<evidence type="ECO:0000256" key="4">
    <source>
        <dbReference type="ARBA" id="ARBA00022679"/>
    </source>
</evidence>
<evidence type="ECO:0000313" key="9">
    <source>
        <dbReference type="Proteomes" id="UP000293347"/>
    </source>
</evidence>
<evidence type="ECO:0000256" key="2">
    <source>
        <dbReference type="ARBA" id="ARBA00012438"/>
    </source>
</evidence>
<comment type="catalytic activity">
    <reaction evidence="1">
        <text>ATP + protein L-histidine = ADP + protein N-phospho-L-histidine.</text>
        <dbReference type="EC" id="2.7.13.3"/>
    </reaction>
</comment>
<dbReference type="OrthoDB" id="9766459at2"/>
<dbReference type="NCBIfam" id="TIGR00229">
    <property type="entry name" value="sensory_box"/>
    <property type="match status" value="1"/>
</dbReference>
<dbReference type="PRINTS" id="PR00344">
    <property type="entry name" value="BCTRLSENSOR"/>
</dbReference>
<dbReference type="PANTHER" id="PTHR43304:SF1">
    <property type="entry name" value="PAC DOMAIN-CONTAINING PROTEIN"/>
    <property type="match status" value="1"/>
</dbReference>
<dbReference type="PROSITE" id="PS50109">
    <property type="entry name" value="HIS_KIN"/>
    <property type="match status" value="1"/>
</dbReference>
<feature type="domain" description="Histidine kinase" evidence="6">
    <location>
        <begin position="293"/>
        <end position="520"/>
    </location>
</feature>
<keyword evidence="4" id="KW-0808">Transferase</keyword>
<dbReference type="InterPro" id="IPR035965">
    <property type="entry name" value="PAS-like_dom_sf"/>
</dbReference>
<evidence type="ECO:0000256" key="3">
    <source>
        <dbReference type="ARBA" id="ARBA00022553"/>
    </source>
</evidence>
<dbReference type="Gene3D" id="3.30.450.20">
    <property type="entry name" value="PAS domain"/>
    <property type="match status" value="2"/>
</dbReference>
<dbReference type="Pfam" id="PF02518">
    <property type="entry name" value="HATPase_c"/>
    <property type="match status" value="1"/>
</dbReference>
<feature type="domain" description="PAC" evidence="7">
    <location>
        <begin position="223"/>
        <end position="275"/>
    </location>
</feature>
<evidence type="ECO:0000256" key="1">
    <source>
        <dbReference type="ARBA" id="ARBA00000085"/>
    </source>
</evidence>
<dbReference type="InterPro" id="IPR013655">
    <property type="entry name" value="PAS_fold_3"/>
</dbReference>
<proteinExistence type="predicted"/>
<dbReference type="GO" id="GO:0000155">
    <property type="term" value="F:phosphorelay sensor kinase activity"/>
    <property type="evidence" value="ECO:0007669"/>
    <property type="project" value="InterPro"/>
</dbReference>
<dbReference type="Gene3D" id="1.10.287.130">
    <property type="match status" value="1"/>
</dbReference>
<evidence type="ECO:0000259" key="6">
    <source>
        <dbReference type="PROSITE" id="PS50109"/>
    </source>
</evidence>
<dbReference type="EC" id="2.7.13.3" evidence="2"/>
<dbReference type="SMART" id="SM00387">
    <property type="entry name" value="HATPase_c"/>
    <property type="match status" value="1"/>
</dbReference>
<keyword evidence="5" id="KW-0418">Kinase</keyword>
<evidence type="ECO:0000259" key="7">
    <source>
        <dbReference type="PROSITE" id="PS50113"/>
    </source>
</evidence>
<protein>
    <recommendedName>
        <fullName evidence="2">histidine kinase</fullName>
        <ecNumber evidence="2">2.7.13.3</ecNumber>
    </recommendedName>
</protein>
<dbReference type="SUPFAM" id="SSF47384">
    <property type="entry name" value="Homodimeric domain of signal transducing histidine kinase"/>
    <property type="match status" value="1"/>
</dbReference>
<sequence length="522" mass="60478">MNSIQRLKHEVSSLKRANECLSEKEALLTIAEGIAHLGSWELSVEQDIIKWSDELYNIYGFEENDFQPDAAINEKIIAPEYREKVLKELNATIFNKTTFAVEYQIIQPSGKRKYVLNQGIYIEKEGKLVGAIQDVTELKEAVLKLKVNESLLREAEMVSHSGSWEWVEEREFMLWSDEMYNIHGYLPHSVFINFFFYKSLVHEDDRLAFINNFNRLRKSKQACKINYRVVRPSGEIRHVLSTAEYKRIGLNDRFAFIGNTQDVTELREAQVQLEEKVIELNRSNQDLEQFAYVASHDLQEPLRKIQRFSEKIKIKLSGQLDREVSDYLYRMNNSAERMRILIDDLLAFSKATRDNRNFAKVRLDKVVYQAVQQLDFMVELKKANIEVHCDMEIDGIGSQLVQLFQNLVGNSLKFTCHDISPEITINANIKYGHELDIAEIHQNQVYCIIEVRDNGIGFEETEALQIFDVFYRLHTRAEYDGTGIGLAICKKITDNHSGFIYASAAEDKGSVFTVILPRTQMK</sequence>
<dbReference type="Proteomes" id="UP000293347">
    <property type="component" value="Unassembled WGS sequence"/>
</dbReference>
<dbReference type="InterPro" id="IPR052162">
    <property type="entry name" value="Sensor_kinase/Photoreceptor"/>
</dbReference>
<dbReference type="SUPFAM" id="SSF55785">
    <property type="entry name" value="PYP-like sensor domain (PAS domain)"/>
    <property type="match status" value="2"/>
</dbReference>
<dbReference type="InterPro" id="IPR000014">
    <property type="entry name" value="PAS"/>
</dbReference>
<dbReference type="InterPro" id="IPR003661">
    <property type="entry name" value="HisK_dim/P_dom"/>
</dbReference>
<accession>A0A4R0NPR2</accession>
<evidence type="ECO:0000313" key="8">
    <source>
        <dbReference type="EMBL" id="TCD03002.1"/>
    </source>
</evidence>
<dbReference type="Gene3D" id="2.10.70.100">
    <property type="match status" value="1"/>
</dbReference>
<dbReference type="InterPro" id="IPR003594">
    <property type="entry name" value="HATPase_dom"/>
</dbReference>
<keyword evidence="9" id="KW-1185">Reference proteome</keyword>
<name>A0A4R0NPR2_9SPHI</name>
<organism evidence="8 9">
    <name type="scientific">Pedobacter psychroterrae</name>
    <dbReference type="NCBI Taxonomy" id="2530453"/>
    <lineage>
        <taxon>Bacteria</taxon>
        <taxon>Pseudomonadati</taxon>
        <taxon>Bacteroidota</taxon>
        <taxon>Sphingobacteriia</taxon>
        <taxon>Sphingobacteriales</taxon>
        <taxon>Sphingobacteriaceae</taxon>
        <taxon>Pedobacter</taxon>
    </lineage>
</organism>
<dbReference type="AlphaFoldDB" id="A0A4R0NPR2"/>
<dbReference type="SUPFAM" id="SSF55874">
    <property type="entry name" value="ATPase domain of HSP90 chaperone/DNA topoisomerase II/histidine kinase"/>
    <property type="match status" value="1"/>
</dbReference>
<dbReference type="InterPro" id="IPR036097">
    <property type="entry name" value="HisK_dim/P_sf"/>
</dbReference>
<keyword evidence="3" id="KW-0597">Phosphoprotein</keyword>
<dbReference type="PANTHER" id="PTHR43304">
    <property type="entry name" value="PHYTOCHROME-LIKE PROTEIN CPH1"/>
    <property type="match status" value="1"/>
</dbReference>
<dbReference type="RefSeq" id="WP_131593179.1">
    <property type="nucleotide sequence ID" value="NZ_SJSL01000001.1"/>
</dbReference>
<dbReference type="SMART" id="SM00388">
    <property type="entry name" value="HisKA"/>
    <property type="match status" value="1"/>
</dbReference>
<dbReference type="InterPro" id="IPR004358">
    <property type="entry name" value="Sig_transdc_His_kin-like_C"/>
</dbReference>
<dbReference type="CDD" id="cd00082">
    <property type="entry name" value="HisKA"/>
    <property type="match status" value="1"/>
</dbReference>
<dbReference type="InterPro" id="IPR036890">
    <property type="entry name" value="HATPase_C_sf"/>
</dbReference>
<dbReference type="PROSITE" id="PS50113">
    <property type="entry name" value="PAC"/>
    <property type="match status" value="1"/>
</dbReference>
<reference evidence="8 9" key="1">
    <citation type="submission" date="2019-02" db="EMBL/GenBank/DDBJ databases">
        <title>Pedobacter sp. RP-1-14 sp. nov., isolated from Arctic soil.</title>
        <authorList>
            <person name="Dahal R.H."/>
        </authorList>
    </citation>
    <scope>NUCLEOTIDE SEQUENCE [LARGE SCALE GENOMIC DNA]</scope>
    <source>
        <strain evidence="8 9">RP-1-14</strain>
    </source>
</reference>
<comment type="caution">
    <text evidence="8">The sequence shown here is derived from an EMBL/GenBank/DDBJ whole genome shotgun (WGS) entry which is preliminary data.</text>
</comment>
<dbReference type="Pfam" id="PF00512">
    <property type="entry name" value="HisKA"/>
    <property type="match status" value="1"/>
</dbReference>
<dbReference type="InterPro" id="IPR005467">
    <property type="entry name" value="His_kinase_dom"/>
</dbReference>
<dbReference type="EMBL" id="SJSL01000001">
    <property type="protein sequence ID" value="TCD03002.1"/>
    <property type="molecule type" value="Genomic_DNA"/>
</dbReference>